<protein>
    <submittedName>
        <fullName evidence="3">Tautomerase family protein</fullName>
    </submittedName>
</protein>
<feature type="domain" description="4-oxalocrotonate tautomerase-like" evidence="2">
    <location>
        <begin position="62"/>
        <end position="120"/>
    </location>
</feature>
<name>A0ABS6UL78_9PSEU</name>
<dbReference type="EMBL" id="JADQDK010000001">
    <property type="protein sequence ID" value="MBW0133013.1"/>
    <property type="molecule type" value="Genomic_DNA"/>
</dbReference>
<evidence type="ECO:0000256" key="1">
    <source>
        <dbReference type="SAM" id="MobiDB-lite"/>
    </source>
</evidence>
<evidence type="ECO:0000259" key="2">
    <source>
        <dbReference type="Pfam" id="PF01361"/>
    </source>
</evidence>
<proteinExistence type="predicted"/>
<reference evidence="3 4" key="1">
    <citation type="submission" date="2020-11" db="EMBL/GenBank/DDBJ databases">
        <title>Pseudonocardia abyssalis sp. nov. and Pseudonocardia oceani sp. nov., description and phylogenomic analysis of two novel actinomycetes isolated from the deep Southern Ocean.</title>
        <authorList>
            <person name="Parra J."/>
        </authorList>
    </citation>
    <scope>NUCLEOTIDE SEQUENCE [LARGE SCALE GENOMIC DNA]</scope>
    <source>
        <strain evidence="3 4">KRD-168</strain>
    </source>
</reference>
<keyword evidence="4" id="KW-1185">Reference proteome</keyword>
<dbReference type="Proteomes" id="UP000694287">
    <property type="component" value="Unassembled WGS sequence"/>
</dbReference>
<organism evidence="3 4">
    <name type="scientific">Pseudonocardia abyssalis</name>
    <dbReference type="NCBI Taxonomy" id="2792008"/>
    <lineage>
        <taxon>Bacteria</taxon>
        <taxon>Bacillati</taxon>
        <taxon>Actinomycetota</taxon>
        <taxon>Actinomycetes</taxon>
        <taxon>Pseudonocardiales</taxon>
        <taxon>Pseudonocardiaceae</taxon>
        <taxon>Pseudonocardia</taxon>
    </lineage>
</organism>
<evidence type="ECO:0000313" key="3">
    <source>
        <dbReference type="EMBL" id="MBW0133013.1"/>
    </source>
</evidence>
<dbReference type="Pfam" id="PF01361">
    <property type="entry name" value="Tautomerase"/>
    <property type="match status" value="1"/>
</dbReference>
<accession>A0ABS6UL78</accession>
<dbReference type="RefSeq" id="WP_218602135.1">
    <property type="nucleotide sequence ID" value="NZ_JADQDJ010000049.1"/>
</dbReference>
<feature type="region of interest" description="Disordered" evidence="1">
    <location>
        <begin position="1"/>
        <end position="61"/>
    </location>
</feature>
<comment type="caution">
    <text evidence="3">The sequence shown here is derived from an EMBL/GenBank/DDBJ whole genome shotgun (WGS) entry which is preliminary data.</text>
</comment>
<feature type="compositionally biased region" description="Low complexity" evidence="1">
    <location>
        <begin position="1"/>
        <end position="37"/>
    </location>
</feature>
<dbReference type="InterPro" id="IPR004370">
    <property type="entry name" value="4-OT-like_dom"/>
</dbReference>
<sequence>MSCSPAGSPRRSRSPPATSWSPRSTASARWNSAAAEPPRARRPWLRPPFPRTGRRRRPNPVPLVQITLAKGRTPEQLAALGEAVTAAVHESIGAPTENVRVVVTECEPDLWFVGGESLSALRASGKR</sequence>
<dbReference type="NCBIfam" id="NF002571">
    <property type="entry name" value="PRK02220.1"/>
    <property type="match status" value="1"/>
</dbReference>
<dbReference type="PANTHER" id="PTHR35530">
    <property type="entry name" value="TAUTOMERASE-RELATED"/>
    <property type="match status" value="1"/>
</dbReference>
<dbReference type="PANTHER" id="PTHR35530:SF1">
    <property type="entry name" value="2-HYDROXYMUCONATE TAUTOMERASE"/>
    <property type="match status" value="1"/>
</dbReference>
<gene>
    <name evidence="3" type="ORF">I4I81_01905</name>
</gene>
<evidence type="ECO:0000313" key="4">
    <source>
        <dbReference type="Proteomes" id="UP000694287"/>
    </source>
</evidence>